<organism evidence="3">
    <name type="scientific">freshwater metagenome</name>
    <dbReference type="NCBI Taxonomy" id="449393"/>
    <lineage>
        <taxon>unclassified sequences</taxon>
        <taxon>metagenomes</taxon>
        <taxon>ecological metagenomes</taxon>
    </lineage>
</organism>
<evidence type="ECO:0000256" key="1">
    <source>
        <dbReference type="ARBA" id="ARBA00008007"/>
    </source>
</evidence>
<dbReference type="InterPro" id="IPR000836">
    <property type="entry name" value="PRTase_dom"/>
</dbReference>
<proteinExistence type="inferred from homology"/>
<gene>
    <name evidence="3" type="ORF">UFOPK3401_00782</name>
</gene>
<dbReference type="EMBL" id="CAFBLM010000030">
    <property type="protein sequence ID" value="CAB4870595.1"/>
    <property type="molecule type" value="Genomic_DNA"/>
</dbReference>
<dbReference type="Pfam" id="PF00156">
    <property type="entry name" value="Pribosyltran"/>
    <property type="match status" value="1"/>
</dbReference>
<accession>A0A6J7DNY1</accession>
<reference evidence="3" key="1">
    <citation type="submission" date="2020-05" db="EMBL/GenBank/DDBJ databases">
        <authorList>
            <person name="Chiriac C."/>
            <person name="Salcher M."/>
            <person name="Ghai R."/>
            <person name="Kavagutti S V."/>
        </authorList>
    </citation>
    <scope>NUCLEOTIDE SEQUENCE</scope>
</reference>
<dbReference type="Gene3D" id="3.40.50.2020">
    <property type="match status" value="1"/>
</dbReference>
<name>A0A6J7DNY1_9ZZZZ</name>
<feature type="domain" description="Phosphoribosyltransferase" evidence="2">
    <location>
        <begin position="166"/>
        <end position="220"/>
    </location>
</feature>
<comment type="similarity">
    <text evidence="1">Belongs to the ComF/GntX family.</text>
</comment>
<dbReference type="PANTHER" id="PTHR47505:SF1">
    <property type="entry name" value="DNA UTILIZATION PROTEIN YHGH"/>
    <property type="match status" value="1"/>
</dbReference>
<dbReference type="PANTHER" id="PTHR47505">
    <property type="entry name" value="DNA UTILIZATION PROTEIN YHGH"/>
    <property type="match status" value="1"/>
</dbReference>
<dbReference type="SUPFAM" id="SSF53271">
    <property type="entry name" value="PRTase-like"/>
    <property type="match status" value="1"/>
</dbReference>
<dbReference type="InterPro" id="IPR051910">
    <property type="entry name" value="ComF/GntX_DNA_util-trans"/>
</dbReference>
<dbReference type="AlphaFoldDB" id="A0A6J7DNY1"/>
<dbReference type="CDD" id="cd06223">
    <property type="entry name" value="PRTases_typeI"/>
    <property type="match status" value="1"/>
</dbReference>
<evidence type="ECO:0000313" key="3">
    <source>
        <dbReference type="EMBL" id="CAB4870595.1"/>
    </source>
</evidence>
<protein>
    <submittedName>
        <fullName evidence="3">Unannotated protein</fullName>
    </submittedName>
</protein>
<sequence length="220" mass="23123">MSAHSLIPTLRLALLDIFVPVACAGCGDSGASPCPRCSALLAHIPAHALSIPDIDAPIFAKSQYKGVTRRLLLAHKDGGRNGLTTPLGLALADAVKQSLTAVVPPPGKLVLVPVPSRSVNIRRRGRFTTGELAHVARKDVPFPAVVESLLRITQPVLDQVGLSRAQRQSNMEFAMTSLPGNADVVIVDDVITSGASVREAYRALTHAGHNVISIAAVCAR</sequence>
<evidence type="ECO:0000259" key="2">
    <source>
        <dbReference type="Pfam" id="PF00156"/>
    </source>
</evidence>
<dbReference type="InterPro" id="IPR029057">
    <property type="entry name" value="PRTase-like"/>
</dbReference>